<feature type="compositionally biased region" description="Low complexity" evidence="1">
    <location>
        <begin position="228"/>
        <end position="242"/>
    </location>
</feature>
<comment type="caution">
    <text evidence="2">The sequence shown here is derived from an EMBL/GenBank/DDBJ whole genome shotgun (WGS) entry which is preliminary data.</text>
</comment>
<organism evidence="2 3">
    <name type="scientific">Microtetraspora malaysiensis</name>
    <dbReference type="NCBI Taxonomy" id="161358"/>
    <lineage>
        <taxon>Bacteria</taxon>
        <taxon>Bacillati</taxon>
        <taxon>Actinomycetota</taxon>
        <taxon>Actinomycetes</taxon>
        <taxon>Streptosporangiales</taxon>
        <taxon>Streptosporangiaceae</taxon>
        <taxon>Microtetraspora</taxon>
    </lineage>
</organism>
<gene>
    <name evidence="2" type="ORF">ACFYXI_27185</name>
</gene>
<reference evidence="2 3" key="1">
    <citation type="submission" date="2024-10" db="EMBL/GenBank/DDBJ databases">
        <title>The Natural Products Discovery Center: Release of the First 8490 Sequenced Strains for Exploring Actinobacteria Biosynthetic Diversity.</title>
        <authorList>
            <person name="Kalkreuter E."/>
            <person name="Kautsar S.A."/>
            <person name="Yang D."/>
            <person name="Bader C.D."/>
            <person name="Teijaro C.N."/>
            <person name="Fluegel L."/>
            <person name="Davis C.M."/>
            <person name="Simpson J.R."/>
            <person name="Lauterbach L."/>
            <person name="Steele A.D."/>
            <person name="Gui C."/>
            <person name="Meng S."/>
            <person name="Li G."/>
            <person name="Viehrig K."/>
            <person name="Ye F."/>
            <person name="Su P."/>
            <person name="Kiefer A.F."/>
            <person name="Nichols A."/>
            <person name="Cepeda A.J."/>
            <person name="Yan W."/>
            <person name="Fan B."/>
            <person name="Jiang Y."/>
            <person name="Adhikari A."/>
            <person name="Zheng C.-J."/>
            <person name="Schuster L."/>
            <person name="Cowan T.M."/>
            <person name="Smanski M.J."/>
            <person name="Chevrette M.G."/>
            <person name="De Carvalho L.P.S."/>
            <person name="Shen B."/>
        </authorList>
    </citation>
    <scope>NUCLEOTIDE SEQUENCE [LARGE SCALE GENOMIC DNA]</scope>
    <source>
        <strain evidence="2 3">NPDC002173</strain>
    </source>
</reference>
<evidence type="ECO:0000313" key="2">
    <source>
        <dbReference type="EMBL" id="MFF3669278.1"/>
    </source>
</evidence>
<evidence type="ECO:0008006" key="4">
    <source>
        <dbReference type="Google" id="ProtNLM"/>
    </source>
</evidence>
<evidence type="ECO:0000256" key="1">
    <source>
        <dbReference type="SAM" id="MobiDB-lite"/>
    </source>
</evidence>
<dbReference type="RefSeq" id="WP_387415223.1">
    <property type="nucleotide sequence ID" value="NZ_JBIASD010000020.1"/>
</dbReference>
<protein>
    <recommendedName>
        <fullName evidence="4">DUF2398 family protein</fullName>
    </recommendedName>
</protein>
<proteinExistence type="predicted"/>
<keyword evidence="3" id="KW-1185">Reference proteome</keyword>
<dbReference type="Proteomes" id="UP001602013">
    <property type="component" value="Unassembled WGS sequence"/>
</dbReference>
<sequence>MAETPTTETATSTDAAETLALAAASAHARARAYGPLTLRLTEPAPPGFIRLALGDAVTAAPPATGDAARATSGPPTSPVIALPAWPDGATPSILDEYGAAPVPVERSGETRRVLAACLRACWSDLSAEPWPGVPASVADVLACYRALIGRGDDMTRSRAVGALRRLADTGWIIRSGDVVRLGPRCATWPPESHSVLRELVRRLPGPQAAEGPVTLPLDASTPPDRPAPLEAPEAPAASSGEAHSGHGGPAAAPVGARPGGAGRDETVSDLDGLLSPYDERRRAELVAAFMAVDHAAEPVHEARFAALRDPALRRTLAEMLARRGRTLIQRRDTWTSGYDDDVTARMASAPGADTGRRPGLSEGERAVLTLVLVHSVAIPRADGLLSEDTWLSPYPVAVEELRRRTLLPIGELESALRTLRQAGLLTQVKAVSEETPGGYVPGPQFHRLTAAARRRLQEELILAAGPQTPLATAIRARRA</sequence>
<dbReference type="EMBL" id="JBIASD010000020">
    <property type="protein sequence ID" value="MFF3669278.1"/>
    <property type="molecule type" value="Genomic_DNA"/>
</dbReference>
<name>A0ABW6SYC1_9ACTN</name>
<accession>A0ABW6SYC1</accession>
<feature type="region of interest" description="Disordered" evidence="1">
    <location>
        <begin position="207"/>
        <end position="271"/>
    </location>
</feature>
<evidence type="ECO:0000313" key="3">
    <source>
        <dbReference type="Proteomes" id="UP001602013"/>
    </source>
</evidence>